<dbReference type="CDD" id="cd04301">
    <property type="entry name" value="NAT_SF"/>
    <property type="match status" value="1"/>
</dbReference>
<organism evidence="2 3">
    <name type="scientific">Microbacterium barkeri</name>
    <dbReference type="NCBI Taxonomy" id="33917"/>
    <lineage>
        <taxon>Bacteria</taxon>
        <taxon>Bacillati</taxon>
        <taxon>Actinomycetota</taxon>
        <taxon>Actinomycetes</taxon>
        <taxon>Micrococcales</taxon>
        <taxon>Microbacteriaceae</taxon>
        <taxon>Microbacterium</taxon>
    </lineage>
</organism>
<dbReference type="PANTHER" id="PTHR31435:SF10">
    <property type="entry name" value="BSR4717 PROTEIN"/>
    <property type="match status" value="1"/>
</dbReference>
<dbReference type="PANTHER" id="PTHR31435">
    <property type="entry name" value="PROTEIN NATD1"/>
    <property type="match status" value="1"/>
</dbReference>
<evidence type="ECO:0000313" key="2">
    <source>
        <dbReference type="EMBL" id="GLJ61804.1"/>
    </source>
</evidence>
<accession>A0A9W6H4F1</accession>
<dbReference type="Gene3D" id="3.40.630.30">
    <property type="match status" value="1"/>
</dbReference>
<feature type="domain" description="N-acetyltransferase" evidence="1">
    <location>
        <begin position="7"/>
        <end position="95"/>
    </location>
</feature>
<dbReference type="Pfam" id="PF14542">
    <property type="entry name" value="Acetyltransf_CG"/>
    <property type="match status" value="1"/>
</dbReference>
<gene>
    <name evidence="2" type="ORF">GCM10017576_19340</name>
</gene>
<dbReference type="InterPro" id="IPR045057">
    <property type="entry name" value="Gcn5-rel_NAT"/>
</dbReference>
<dbReference type="InterPro" id="IPR031165">
    <property type="entry name" value="GNAT_YJDJ"/>
</dbReference>
<evidence type="ECO:0000259" key="1">
    <source>
        <dbReference type="PROSITE" id="PS51729"/>
    </source>
</evidence>
<dbReference type="Proteomes" id="UP001142462">
    <property type="component" value="Unassembled WGS sequence"/>
</dbReference>
<sequence>MSDLTVTRNDELSRYELHDGEAGVVAGYAEFEQGTGRIRFTHTVVEREFRGRGYGEMLASDALADVARRGDTIIPLCPFIAKYLKENEVSGAVVQWPDGTPHDAATPGEQPG</sequence>
<name>A0A9W6H4F1_9MICO</name>
<protein>
    <recommendedName>
        <fullName evidence="1">N-acetyltransferase domain-containing protein</fullName>
    </recommendedName>
</protein>
<dbReference type="EMBL" id="BSEJ01000008">
    <property type="protein sequence ID" value="GLJ61804.1"/>
    <property type="molecule type" value="Genomic_DNA"/>
</dbReference>
<proteinExistence type="predicted"/>
<dbReference type="InterPro" id="IPR016181">
    <property type="entry name" value="Acyl_CoA_acyltransferase"/>
</dbReference>
<comment type="caution">
    <text evidence="2">The sequence shown here is derived from an EMBL/GenBank/DDBJ whole genome shotgun (WGS) entry which is preliminary data.</text>
</comment>
<dbReference type="SUPFAM" id="SSF55729">
    <property type="entry name" value="Acyl-CoA N-acyltransferases (Nat)"/>
    <property type="match status" value="1"/>
</dbReference>
<dbReference type="AlphaFoldDB" id="A0A9W6H4F1"/>
<evidence type="ECO:0000313" key="3">
    <source>
        <dbReference type="Proteomes" id="UP001142462"/>
    </source>
</evidence>
<dbReference type="PROSITE" id="PS51729">
    <property type="entry name" value="GNAT_YJDJ"/>
    <property type="match status" value="1"/>
</dbReference>
<dbReference type="RefSeq" id="WP_271173511.1">
    <property type="nucleotide sequence ID" value="NZ_BSEJ01000008.1"/>
</dbReference>
<keyword evidence="3" id="KW-1185">Reference proteome</keyword>
<reference evidence="2" key="1">
    <citation type="journal article" date="2014" name="Int. J. Syst. Evol. Microbiol.">
        <title>Complete genome sequence of Corynebacterium casei LMG S-19264T (=DSM 44701T), isolated from a smear-ripened cheese.</title>
        <authorList>
            <consortium name="US DOE Joint Genome Institute (JGI-PGF)"/>
            <person name="Walter F."/>
            <person name="Albersmeier A."/>
            <person name="Kalinowski J."/>
            <person name="Ruckert C."/>
        </authorList>
    </citation>
    <scope>NUCLEOTIDE SEQUENCE</scope>
    <source>
        <strain evidence="2">VKM Ac-1020</strain>
    </source>
</reference>
<reference evidence="2" key="2">
    <citation type="submission" date="2023-01" db="EMBL/GenBank/DDBJ databases">
        <authorList>
            <person name="Sun Q."/>
            <person name="Evtushenko L."/>
        </authorList>
    </citation>
    <scope>NUCLEOTIDE SEQUENCE</scope>
    <source>
        <strain evidence="2">VKM Ac-1020</strain>
    </source>
</reference>